<dbReference type="InterPro" id="IPR011765">
    <property type="entry name" value="Pept_M16_N"/>
</dbReference>
<dbReference type="SMART" id="SM01264">
    <property type="entry name" value="M16C_associated"/>
    <property type="match status" value="1"/>
</dbReference>
<evidence type="ECO:0000313" key="3">
    <source>
        <dbReference type="Proteomes" id="UP001595555"/>
    </source>
</evidence>
<dbReference type="InterPro" id="IPR055130">
    <property type="entry name" value="PreP_C"/>
</dbReference>
<proteinExistence type="predicted"/>
<dbReference type="Pfam" id="PF00675">
    <property type="entry name" value="Peptidase_M16"/>
    <property type="match status" value="1"/>
</dbReference>
<protein>
    <submittedName>
        <fullName evidence="2">Insulinase family protein</fullName>
    </submittedName>
</protein>
<organism evidence="2 3">
    <name type="scientific">Cellvibrio fontiphilus</name>
    <dbReference type="NCBI Taxonomy" id="1815559"/>
    <lineage>
        <taxon>Bacteria</taxon>
        <taxon>Pseudomonadati</taxon>
        <taxon>Pseudomonadota</taxon>
        <taxon>Gammaproteobacteria</taxon>
        <taxon>Cellvibrionales</taxon>
        <taxon>Cellvibrionaceae</taxon>
        <taxon>Cellvibrio</taxon>
    </lineage>
</organism>
<sequence length="972" mass="107860">MSYPTFELLRSQDIDALKLRVEEYRHKVTGAQHIHLAADNNENVFLVALRTVPHDSTGVAHILEHTALCGSQKYPVRDPFFMMVRRSLNTFMNAFTSSDWTAYPFASQNQKDFNNLLDVYLDAVFFSRLDELDFAQEGHRVEFAETDNPNSDLVFKGVVFNEMKGAMSSVSSQLWHTLCKYLYPTTTYHYNSGGEPEDIPNLTYAQLKEFYRTHYHPSNAIFMTYGDIPAAVHQEKFETRALSQFEALDEVIAVGDEKRYHAPIAVEEAYPIEESDADNLDEKNHLVIAWLLGKTTNLDEALEAQLVSNILLDNSASPLQQALETTELGQAPSPLCGLDDSSREMAFVCGLEGCKLEDVTQVEALILDTLRKVAEQGIPQEQIAASLHQLELSQREVGGDGYPYGLQLILTGLTSATHRGDPIALLDVDAALENLRRKTQDPAFIQQAVRKWLLDNPHRVRLTLRPDAQMGERIKAAESARLAAMKAALSEEQKQAIIARAHALQERQQQHDDESILPKVDLTDIPANLHYTAGSHELFHHYPLRRYAAGTNGLVYQQITCKLPALSEAQIKILPFYCICLTELGAGDKDYLATQRWQAEVVGSISAYSSIRGASDDVQAIDAYLTLSAKALSRNSAALNDLMQTTLLEVRFDEHSRIRELIAQSRARREQSITGNGHSLAMTAACAGMSPAAKVSHQLSGLEGIAALKALDNSLNDAQALAGFAAQLKAIHQLVLTAPKQFLIVGEQEHLDIYRDNLQARWPAEATNNDFAHFTLPPVKETIREAWITNTQVNFCAKAYPTVPSDHPDAAALTVLGGFLRNGFLHRTIREQGGAYGGGASQDSNSAAFRFYSYRDPRLTETLADFDASLEWLQTTDHPWQAVEEAILGVIGSIDKPGSPAGEAKSTYQAELFGRTREKREQFRNRVLAVTAEDLKRVAATYLQTEKASIALVTHAGQKDIVERLGLAIKTC</sequence>
<dbReference type="Gene3D" id="3.30.830.10">
    <property type="entry name" value="Metalloenzyme, LuxS/M16 peptidase-like"/>
    <property type="match status" value="4"/>
</dbReference>
<dbReference type="InterPro" id="IPR013578">
    <property type="entry name" value="Peptidase_M16C_assoc"/>
</dbReference>
<keyword evidence="3" id="KW-1185">Reference proteome</keyword>
<feature type="domain" description="Peptidase M16C associated" evidence="1">
    <location>
        <begin position="464"/>
        <end position="711"/>
    </location>
</feature>
<dbReference type="SUPFAM" id="SSF63411">
    <property type="entry name" value="LuxS/MPP-like metallohydrolase"/>
    <property type="match status" value="4"/>
</dbReference>
<evidence type="ECO:0000259" key="1">
    <source>
        <dbReference type="SMART" id="SM01264"/>
    </source>
</evidence>
<dbReference type="Pfam" id="PF22516">
    <property type="entry name" value="PreP_C"/>
    <property type="match status" value="1"/>
</dbReference>
<dbReference type="PANTHER" id="PTHR43016:SF13">
    <property type="entry name" value="PRESEQUENCE PROTEASE, MITOCHONDRIAL"/>
    <property type="match status" value="1"/>
</dbReference>
<dbReference type="Pfam" id="PF05193">
    <property type="entry name" value="Peptidase_M16_C"/>
    <property type="match status" value="1"/>
</dbReference>
<dbReference type="InterPro" id="IPR011249">
    <property type="entry name" value="Metalloenz_LuxS/M16"/>
</dbReference>
<gene>
    <name evidence="2" type="ORF">ACFODX_06765</name>
</gene>
<dbReference type="EMBL" id="JBHRTF010000003">
    <property type="protein sequence ID" value="MFC3115253.1"/>
    <property type="molecule type" value="Genomic_DNA"/>
</dbReference>
<evidence type="ECO:0000313" key="2">
    <source>
        <dbReference type="EMBL" id="MFC3115253.1"/>
    </source>
</evidence>
<comment type="caution">
    <text evidence="2">The sequence shown here is derived from an EMBL/GenBank/DDBJ whole genome shotgun (WGS) entry which is preliminary data.</text>
</comment>
<dbReference type="Proteomes" id="UP001595555">
    <property type="component" value="Unassembled WGS sequence"/>
</dbReference>
<reference evidence="3" key="1">
    <citation type="journal article" date="2019" name="Int. J. Syst. Evol. Microbiol.">
        <title>The Global Catalogue of Microorganisms (GCM) 10K type strain sequencing project: providing services to taxonomists for standard genome sequencing and annotation.</title>
        <authorList>
            <consortium name="The Broad Institute Genomics Platform"/>
            <consortium name="The Broad Institute Genome Sequencing Center for Infectious Disease"/>
            <person name="Wu L."/>
            <person name="Ma J."/>
        </authorList>
    </citation>
    <scope>NUCLEOTIDE SEQUENCE [LARGE SCALE GENOMIC DNA]</scope>
    <source>
        <strain evidence="3">KCTC 52237</strain>
    </source>
</reference>
<dbReference type="InterPro" id="IPR007863">
    <property type="entry name" value="Peptidase_M16_C"/>
</dbReference>
<dbReference type="RefSeq" id="WP_378117382.1">
    <property type="nucleotide sequence ID" value="NZ_JBHRTF010000003.1"/>
</dbReference>
<name>A0ABV7FHA6_9GAMM</name>
<accession>A0ABV7FHA6</accession>
<dbReference type="PANTHER" id="PTHR43016">
    <property type="entry name" value="PRESEQUENCE PROTEASE"/>
    <property type="match status" value="1"/>
</dbReference>
<dbReference type="Pfam" id="PF08367">
    <property type="entry name" value="M16C_assoc"/>
    <property type="match status" value="1"/>
</dbReference>